<protein>
    <submittedName>
        <fullName evidence="2">Uncharacterized protein</fullName>
    </submittedName>
</protein>
<feature type="compositionally biased region" description="Basic and acidic residues" evidence="1">
    <location>
        <begin position="50"/>
        <end position="65"/>
    </location>
</feature>
<comment type="caution">
    <text evidence="2">The sequence shown here is derived from an EMBL/GenBank/DDBJ whole genome shotgun (WGS) entry which is preliminary data.</text>
</comment>
<sequence length="65" mass="7151">MPLCLVVLEPATVVQVPGMVPPREANYAVPLLPPHSATTSKISSNIKRKDKNDECKYDEGKCDKQ</sequence>
<dbReference type="EMBL" id="VSRR010000150">
    <property type="protein sequence ID" value="MPC11186.1"/>
    <property type="molecule type" value="Genomic_DNA"/>
</dbReference>
<feature type="compositionally biased region" description="Polar residues" evidence="1">
    <location>
        <begin position="36"/>
        <end position="45"/>
    </location>
</feature>
<reference evidence="2 3" key="1">
    <citation type="submission" date="2019-05" db="EMBL/GenBank/DDBJ databases">
        <title>Another draft genome of Portunus trituberculatus and its Hox gene families provides insights of decapod evolution.</title>
        <authorList>
            <person name="Jeong J.-H."/>
            <person name="Song I."/>
            <person name="Kim S."/>
            <person name="Choi T."/>
            <person name="Kim D."/>
            <person name="Ryu S."/>
            <person name="Kim W."/>
        </authorList>
    </citation>
    <scope>NUCLEOTIDE SEQUENCE [LARGE SCALE GENOMIC DNA]</scope>
    <source>
        <tissue evidence="2">Muscle</tissue>
    </source>
</reference>
<name>A0A5B7CS93_PORTR</name>
<feature type="region of interest" description="Disordered" evidence="1">
    <location>
        <begin position="31"/>
        <end position="65"/>
    </location>
</feature>
<dbReference type="AlphaFoldDB" id="A0A5B7CS93"/>
<accession>A0A5B7CS93</accession>
<evidence type="ECO:0000313" key="3">
    <source>
        <dbReference type="Proteomes" id="UP000324222"/>
    </source>
</evidence>
<dbReference type="Proteomes" id="UP000324222">
    <property type="component" value="Unassembled WGS sequence"/>
</dbReference>
<organism evidence="2 3">
    <name type="scientific">Portunus trituberculatus</name>
    <name type="common">Swimming crab</name>
    <name type="synonym">Neptunus trituberculatus</name>
    <dbReference type="NCBI Taxonomy" id="210409"/>
    <lineage>
        <taxon>Eukaryota</taxon>
        <taxon>Metazoa</taxon>
        <taxon>Ecdysozoa</taxon>
        <taxon>Arthropoda</taxon>
        <taxon>Crustacea</taxon>
        <taxon>Multicrustacea</taxon>
        <taxon>Malacostraca</taxon>
        <taxon>Eumalacostraca</taxon>
        <taxon>Eucarida</taxon>
        <taxon>Decapoda</taxon>
        <taxon>Pleocyemata</taxon>
        <taxon>Brachyura</taxon>
        <taxon>Eubrachyura</taxon>
        <taxon>Portunoidea</taxon>
        <taxon>Portunidae</taxon>
        <taxon>Portuninae</taxon>
        <taxon>Portunus</taxon>
    </lineage>
</organism>
<evidence type="ECO:0000313" key="2">
    <source>
        <dbReference type="EMBL" id="MPC11186.1"/>
    </source>
</evidence>
<evidence type="ECO:0000256" key="1">
    <source>
        <dbReference type="SAM" id="MobiDB-lite"/>
    </source>
</evidence>
<keyword evidence="3" id="KW-1185">Reference proteome</keyword>
<gene>
    <name evidence="2" type="ORF">E2C01_003845</name>
</gene>
<proteinExistence type="predicted"/>